<reference evidence="15 16" key="1">
    <citation type="submission" date="2019-02" db="EMBL/GenBank/DDBJ databases">
        <title>Deep-cultivation of Planctomycetes and their phenomic and genomic characterization uncovers novel biology.</title>
        <authorList>
            <person name="Wiegand S."/>
            <person name="Jogler M."/>
            <person name="Boedeker C."/>
            <person name="Pinto D."/>
            <person name="Vollmers J."/>
            <person name="Rivas-Marin E."/>
            <person name="Kohn T."/>
            <person name="Peeters S.H."/>
            <person name="Heuer A."/>
            <person name="Rast P."/>
            <person name="Oberbeckmann S."/>
            <person name="Bunk B."/>
            <person name="Jeske O."/>
            <person name="Meyerdierks A."/>
            <person name="Storesund J.E."/>
            <person name="Kallscheuer N."/>
            <person name="Luecker S."/>
            <person name="Lage O.M."/>
            <person name="Pohl T."/>
            <person name="Merkel B.J."/>
            <person name="Hornburger P."/>
            <person name="Mueller R.-W."/>
            <person name="Bruemmer F."/>
            <person name="Labrenz M."/>
            <person name="Spormann A.M."/>
            <person name="Op Den Camp H."/>
            <person name="Overmann J."/>
            <person name="Amann R."/>
            <person name="Jetten M.S.M."/>
            <person name="Mascher T."/>
            <person name="Medema M.H."/>
            <person name="Devos D.P."/>
            <person name="Kaster A.-K."/>
            <person name="Ovreas L."/>
            <person name="Rohde M."/>
            <person name="Galperin M.Y."/>
            <person name="Jogler C."/>
        </authorList>
    </citation>
    <scope>NUCLEOTIDE SEQUENCE [LARGE SCALE GENOMIC DNA]</scope>
    <source>
        <strain evidence="15 16">CA13</strain>
    </source>
</reference>
<dbReference type="AlphaFoldDB" id="A0A5C5YP09"/>
<dbReference type="InterPro" id="IPR027277">
    <property type="entry name" value="NadC/ModD"/>
</dbReference>
<sequence>MKDYRTVVADEALENDLRALVRLSIAEDLRNAVDWTTVCLIPPDRRGCCQIVPRVTGICAGLAVLPWIVDEFDADLEVECHCQDKASLTPGNAIATMRGNVRDLLTCERTVLNVINRLCGIATLTGRYVEAIGESSSRLYDTRKTTPGWRLLEKYAVACGGGHNHRSGLYDGFLIKDNHLALAGDRDEASGTSEKMSASAAAQKAIDWRGATVEHLQAPEIVEIEVDSLDQFRDVIQVRPDIVLLDNFTVSELREAVAIRDQADVPIELEASGNVRLETIAEIATTGVDRISCGALTHQATSLDLGLDWIGETLS</sequence>
<evidence type="ECO:0000256" key="3">
    <source>
        <dbReference type="ARBA" id="ARBA00009400"/>
    </source>
</evidence>
<evidence type="ECO:0000256" key="6">
    <source>
        <dbReference type="ARBA" id="ARBA00022642"/>
    </source>
</evidence>
<evidence type="ECO:0000256" key="1">
    <source>
        <dbReference type="ARBA" id="ARBA00003237"/>
    </source>
</evidence>
<comment type="catalytic activity">
    <reaction evidence="10">
        <text>nicotinate beta-D-ribonucleotide + CO2 + diphosphate = quinolinate + 5-phospho-alpha-D-ribose 1-diphosphate + 2 H(+)</text>
        <dbReference type="Rhea" id="RHEA:12733"/>
        <dbReference type="ChEBI" id="CHEBI:15378"/>
        <dbReference type="ChEBI" id="CHEBI:16526"/>
        <dbReference type="ChEBI" id="CHEBI:29959"/>
        <dbReference type="ChEBI" id="CHEBI:33019"/>
        <dbReference type="ChEBI" id="CHEBI:57502"/>
        <dbReference type="ChEBI" id="CHEBI:58017"/>
        <dbReference type="EC" id="2.4.2.19"/>
    </reaction>
</comment>
<dbReference type="OrthoDB" id="9782546at2"/>
<dbReference type="SUPFAM" id="SSF54675">
    <property type="entry name" value="Nicotinate/Quinolinate PRTase N-terminal domain-like"/>
    <property type="match status" value="1"/>
</dbReference>
<comment type="pathway">
    <text evidence="2">Cofactor biosynthesis; NAD(+) biosynthesis; nicotinate D-ribonucleotide from quinolinate: step 1/1.</text>
</comment>
<dbReference type="EMBL" id="SJPJ01000002">
    <property type="protein sequence ID" value="TWT76656.1"/>
    <property type="molecule type" value="Genomic_DNA"/>
</dbReference>
<evidence type="ECO:0000256" key="4">
    <source>
        <dbReference type="ARBA" id="ARBA00011218"/>
    </source>
</evidence>
<dbReference type="GO" id="GO:0034213">
    <property type="term" value="P:quinolinate catabolic process"/>
    <property type="evidence" value="ECO:0007669"/>
    <property type="project" value="TreeGrafter"/>
</dbReference>
<keyword evidence="7 12" id="KW-0328">Glycosyltransferase</keyword>
<evidence type="ECO:0000313" key="15">
    <source>
        <dbReference type="EMBL" id="TWT76656.1"/>
    </source>
</evidence>
<dbReference type="InterPro" id="IPR036068">
    <property type="entry name" value="Nicotinate_pribotase-like_C"/>
</dbReference>
<keyword evidence="16" id="KW-1185">Reference proteome</keyword>
<dbReference type="NCBIfam" id="TIGR00078">
    <property type="entry name" value="nadC"/>
    <property type="match status" value="1"/>
</dbReference>
<dbReference type="PANTHER" id="PTHR32179">
    <property type="entry name" value="NICOTINATE-NUCLEOTIDE PYROPHOSPHORYLASE [CARBOXYLATING]"/>
    <property type="match status" value="1"/>
</dbReference>
<gene>
    <name evidence="15" type="primary">nadC</name>
    <name evidence="15" type="ORF">CA13_71530</name>
</gene>
<evidence type="ECO:0000256" key="12">
    <source>
        <dbReference type="PIRNR" id="PIRNR006250"/>
    </source>
</evidence>
<dbReference type="Gene3D" id="3.20.20.70">
    <property type="entry name" value="Aldolase class I"/>
    <property type="match status" value="1"/>
</dbReference>
<evidence type="ECO:0000256" key="11">
    <source>
        <dbReference type="ARBA" id="ARBA00069173"/>
    </source>
</evidence>
<dbReference type="UniPathway" id="UPA00253">
    <property type="reaction ID" value="UER00331"/>
</dbReference>
<dbReference type="FunFam" id="3.20.20.70:FF:000030">
    <property type="entry name" value="Nicotinate-nucleotide pyrophosphorylase, carboxylating"/>
    <property type="match status" value="1"/>
</dbReference>
<dbReference type="Pfam" id="PF02749">
    <property type="entry name" value="QRPTase_N"/>
    <property type="match status" value="1"/>
</dbReference>
<name>A0A5C5YP09_9BACT</name>
<keyword evidence="6" id="KW-0662">Pyridine nucleotide biosynthesis</keyword>
<evidence type="ECO:0000256" key="5">
    <source>
        <dbReference type="ARBA" id="ARBA00011944"/>
    </source>
</evidence>
<evidence type="ECO:0000256" key="9">
    <source>
        <dbReference type="ARBA" id="ARBA00033102"/>
    </source>
</evidence>
<dbReference type="Gene3D" id="3.90.1170.20">
    <property type="entry name" value="Quinolinate phosphoribosyl transferase, N-terminal domain"/>
    <property type="match status" value="1"/>
</dbReference>
<dbReference type="GO" id="GO:0004514">
    <property type="term" value="F:nicotinate-nucleotide diphosphorylase (carboxylating) activity"/>
    <property type="evidence" value="ECO:0007669"/>
    <property type="project" value="UniProtKB-EC"/>
</dbReference>
<evidence type="ECO:0000256" key="7">
    <source>
        <dbReference type="ARBA" id="ARBA00022676"/>
    </source>
</evidence>
<dbReference type="InterPro" id="IPR004393">
    <property type="entry name" value="NadC"/>
</dbReference>
<accession>A0A5C5YP09</accession>
<comment type="similarity">
    <text evidence="3 12">Belongs to the NadC/ModD family.</text>
</comment>
<evidence type="ECO:0000256" key="8">
    <source>
        <dbReference type="ARBA" id="ARBA00022679"/>
    </source>
</evidence>
<dbReference type="InterPro" id="IPR037128">
    <property type="entry name" value="Quinolinate_PRibosylTase_N_sf"/>
</dbReference>
<evidence type="ECO:0000256" key="10">
    <source>
        <dbReference type="ARBA" id="ARBA00047445"/>
    </source>
</evidence>
<dbReference type="FunFam" id="3.90.1170.20:FF:000001">
    <property type="entry name" value="Nicotinate-nucleotide diphosphorylase (Carboxylating)"/>
    <property type="match status" value="1"/>
</dbReference>
<comment type="function">
    <text evidence="1">Involved in the catabolism of quinolinic acid (QA).</text>
</comment>
<comment type="caution">
    <text evidence="15">The sequence shown here is derived from an EMBL/GenBank/DDBJ whole genome shotgun (WGS) entry which is preliminary data.</text>
</comment>
<dbReference type="GO" id="GO:0005737">
    <property type="term" value="C:cytoplasm"/>
    <property type="evidence" value="ECO:0007669"/>
    <property type="project" value="TreeGrafter"/>
</dbReference>
<organism evidence="15 16">
    <name type="scientific">Novipirellula herctigrandis</name>
    <dbReference type="NCBI Taxonomy" id="2527986"/>
    <lineage>
        <taxon>Bacteria</taxon>
        <taxon>Pseudomonadati</taxon>
        <taxon>Planctomycetota</taxon>
        <taxon>Planctomycetia</taxon>
        <taxon>Pirellulales</taxon>
        <taxon>Pirellulaceae</taxon>
        <taxon>Novipirellula</taxon>
    </lineage>
</organism>
<dbReference type="InterPro" id="IPR022412">
    <property type="entry name" value="Quinolinate_PRibosylTrfase_N"/>
</dbReference>
<proteinExistence type="inferred from homology"/>
<keyword evidence="8 12" id="KW-0808">Transferase</keyword>
<dbReference type="SUPFAM" id="SSF51690">
    <property type="entry name" value="Nicotinate/Quinolinate PRTase C-terminal domain-like"/>
    <property type="match status" value="1"/>
</dbReference>
<dbReference type="PANTHER" id="PTHR32179:SF3">
    <property type="entry name" value="NICOTINATE-NUCLEOTIDE PYROPHOSPHORYLASE [CARBOXYLATING]"/>
    <property type="match status" value="1"/>
</dbReference>
<comment type="subunit">
    <text evidence="4">Hexamer formed by 3 homodimers.</text>
</comment>
<dbReference type="InterPro" id="IPR002638">
    <property type="entry name" value="Quinolinate_PRibosylTrfase_C"/>
</dbReference>
<dbReference type="Pfam" id="PF01729">
    <property type="entry name" value="QRPTase_C"/>
    <property type="match status" value="1"/>
</dbReference>
<protein>
    <recommendedName>
        <fullName evidence="11">Probable nicotinate-nucleotide pyrophosphorylase [carboxylating]</fullName>
        <ecNumber evidence="5">2.4.2.19</ecNumber>
    </recommendedName>
    <alternativeName>
        <fullName evidence="9">Quinolinate phosphoribosyltransferase [decarboxylating]</fullName>
    </alternativeName>
</protein>
<dbReference type="GO" id="GO:0009435">
    <property type="term" value="P:NAD+ biosynthetic process"/>
    <property type="evidence" value="ECO:0007669"/>
    <property type="project" value="UniProtKB-UniPathway"/>
</dbReference>
<evidence type="ECO:0000259" key="14">
    <source>
        <dbReference type="Pfam" id="PF02749"/>
    </source>
</evidence>
<dbReference type="Proteomes" id="UP000315010">
    <property type="component" value="Unassembled WGS sequence"/>
</dbReference>
<dbReference type="RefSeq" id="WP_146404388.1">
    <property type="nucleotide sequence ID" value="NZ_SJPJ01000002.1"/>
</dbReference>
<dbReference type="PIRSF" id="PIRSF006250">
    <property type="entry name" value="NadC_ModD"/>
    <property type="match status" value="1"/>
</dbReference>
<dbReference type="CDD" id="cd01572">
    <property type="entry name" value="QPRTase"/>
    <property type="match status" value="1"/>
</dbReference>
<feature type="domain" description="Quinolinate phosphoribosyl transferase C-terminal" evidence="13">
    <location>
        <begin position="121"/>
        <end position="308"/>
    </location>
</feature>
<dbReference type="EC" id="2.4.2.19" evidence="5"/>
<evidence type="ECO:0000256" key="2">
    <source>
        <dbReference type="ARBA" id="ARBA00004893"/>
    </source>
</evidence>
<evidence type="ECO:0000259" key="13">
    <source>
        <dbReference type="Pfam" id="PF01729"/>
    </source>
</evidence>
<dbReference type="InterPro" id="IPR013785">
    <property type="entry name" value="Aldolase_TIM"/>
</dbReference>
<evidence type="ECO:0000313" key="16">
    <source>
        <dbReference type="Proteomes" id="UP000315010"/>
    </source>
</evidence>
<feature type="domain" description="Quinolinate phosphoribosyl transferase N-terminal" evidence="14">
    <location>
        <begin position="34"/>
        <end position="119"/>
    </location>
</feature>